<dbReference type="CDD" id="cd00082">
    <property type="entry name" value="HisKA"/>
    <property type="match status" value="1"/>
</dbReference>
<dbReference type="InterPro" id="IPR003594">
    <property type="entry name" value="HATPase_dom"/>
</dbReference>
<dbReference type="PANTHER" id="PTHR45436">
    <property type="entry name" value="SENSOR HISTIDINE KINASE YKOH"/>
    <property type="match status" value="1"/>
</dbReference>
<organism evidence="14">
    <name type="scientific">freshwater metagenome</name>
    <dbReference type="NCBI Taxonomy" id="449393"/>
    <lineage>
        <taxon>unclassified sequences</taxon>
        <taxon>metagenomes</taxon>
        <taxon>ecological metagenomes</taxon>
    </lineage>
</organism>
<evidence type="ECO:0000313" key="15">
    <source>
        <dbReference type="EMBL" id="CAB4898774.1"/>
    </source>
</evidence>
<evidence type="ECO:0000256" key="6">
    <source>
        <dbReference type="ARBA" id="ARBA00022692"/>
    </source>
</evidence>
<evidence type="ECO:0000256" key="1">
    <source>
        <dbReference type="ARBA" id="ARBA00000085"/>
    </source>
</evidence>
<name>A0A6J6I7N9_9ZZZZ</name>
<dbReference type="InterPro" id="IPR003661">
    <property type="entry name" value="HisK_dim/P_dom"/>
</dbReference>
<dbReference type="AlphaFoldDB" id="A0A6J6I7N9"/>
<dbReference type="Pfam" id="PF00512">
    <property type="entry name" value="HisKA"/>
    <property type="match status" value="1"/>
</dbReference>
<dbReference type="EC" id="2.7.13.3" evidence="3"/>
<dbReference type="Pfam" id="PF02518">
    <property type="entry name" value="HATPase_c"/>
    <property type="match status" value="1"/>
</dbReference>
<dbReference type="PROSITE" id="PS50109">
    <property type="entry name" value="HIS_KIN"/>
    <property type="match status" value="1"/>
</dbReference>
<dbReference type="Gene3D" id="6.10.340.10">
    <property type="match status" value="1"/>
</dbReference>
<comment type="catalytic activity">
    <reaction evidence="1">
        <text>ATP + protein L-histidine = ADP + protein N-phospho-L-histidine.</text>
        <dbReference type="EC" id="2.7.13.3"/>
    </reaction>
</comment>
<evidence type="ECO:0000256" key="9">
    <source>
        <dbReference type="ARBA" id="ARBA00023012"/>
    </source>
</evidence>
<dbReference type="PRINTS" id="PR00344">
    <property type="entry name" value="BCTRLSENSOR"/>
</dbReference>
<evidence type="ECO:0000256" key="11">
    <source>
        <dbReference type="SAM" id="Phobius"/>
    </source>
</evidence>
<dbReference type="Pfam" id="PF00672">
    <property type="entry name" value="HAMP"/>
    <property type="match status" value="1"/>
</dbReference>
<dbReference type="GO" id="GO:0005886">
    <property type="term" value="C:plasma membrane"/>
    <property type="evidence" value="ECO:0007669"/>
    <property type="project" value="TreeGrafter"/>
</dbReference>
<keyword evidence="6 11" id="KW-0812">Transmembrane</keyword>
<dbReference type="EMBL" id="CAEZVB010000033">
    <property type="protein sequence ID" value="CAB4621416.1"/>
    <property type="molecule type" value="Genomic_DNA"/>
</dbReference>
<dbReference type="Gene3D" id="1.10.287.130">
    <property type="match status" value="1"/>
</dbReference>
<dbReference type="SMART" id="SM00387">
    <property type="entry name" value="HATPase_c"/>
    <property type="match status" value="1"/>
</dbReference>
<dbReference type="InterPro" id="IPR050428">
    <property type="entry name" value="TCS_sensor_his_kinase"/>
</dbReference>
<feature type="domain" description="Histidine kinase" evidence="12">
    <location>
        <begin position="231"/>
        <end position="448"/>
    </location>
</feature>
<evidence type="ECO:0000256" key="8">
    <source>
        <dbReference type="ARBA" id="ARBA00022989"/>
    </source>
</evidence>
<reference evidence="14" key="1">
    <citation type="submission" date="2020-05" db="EMBL/GenBank/DDBJ databases">
        <authorList>
            <person name="Chiriac C."/>
            <person name="Salcher M."/>
            <person name="Ghai R."/>
            <person name="Kavagutti S V."/>
        </authorList>
    </citation>
    <scope>NUCLEOTIDE SEQUENCE</scope>
</reference>
<evidence type="ECO:0000256" key="4">
    <source>
        <dbReference type="ARBA" id="ARBA00022553"/>
    </source>
</evidence>
<dbReference type="InterPro" id="IPR005467">
    <property type="entry name" value="His_kinase_dom"/>
</dbReference>
<keyword evidence="5" id="KW-0808">Transferase</keyword>
<evidence type="ECO:0000256" key="5">
    <source>
        <dbReference type="ARBA" id="ARBA00022679"/>
    </source>
</evidence>
<proteinExistence type="predicted"/>
<dbReference type="SMART" id="SM00388">
    <property type="entry name" value="HisKA"/>
    <property type="match status" value="1"/>
</dbReference>
<dbReference type="EMBL" id="CAFBMO010000009">
    <property type="protein sequence ID" value="CAB4898774.1"/>
    <property type="molecule type" value="Genomic_DNA"/>
</dbReference>
<dbReference type="Gene3D" id="3.30.565.10">
    <property type="entry name" value="Histidine kinase-like ATPase, C-terminal domain"/>
    <property type="match status" value="1"/>
</dbReference>
<dbReference type="InterPro" id="IPR036097">
    <property type="entry name" value="HisK_dim/P_sf"/>
</dbReference>
<dbReference type="CDD" id="cd00075">
    <property type="entry name" value="HATPase"/>
    <property type="match status" value="1"/>
</dbReference>
<evidence type="ECO:0000256" key="7">
    <source>
        <dbReference type="ARBA" id="ARBA00022777"/>
    </source>
</evidence>
<dbReference type="SUPFAM" id="SSF47384">
    <property type="entry name" value="Homodimeric domain of signal transducing histidine kinase"/>
    <property type="match status" value="1"/>
</dbReference>
<evidence type="ECO:0000313" key="14">
    <source>
        <dbReference type="EMBL" id="CAB4621416.1"/>
    </source>
</evidence>
<evidence type="ECO:0000256" key="2">
    <source>
        <dbReference type="ARBA" id="ARBA00004370"/>
    </source>
</evidence>
<dbReference type="SMART" id="SM00304">
    <property type="entry name" value="HAMP"/>
    <property type="match status" value="1"/>
</dbReference>
<accession>A0A6J6I7N9</accession>
<keyword evidence="9" id="KW-0902">Two-component regulatory system</keyword>
<evidence type="ECO:0000256" key="10">
    <source>
        <dbReference type="ARBA" id="ARBA00023136"/>
    </source>
</evidence>
<dbReference type="FunFam" id="1.10.287.130:FF:000001">
    <property type="entry name" value="Two-component sensor histidine kinase"/>
    <property type="match status" value="1"/>
</dbReference>
<gene>
    <name evidence="14" type="ORF">UFOPK1908_00820</name>
    <name evidence="15" type="ORF">UFOPK3576_00345</name>
</gene>
<dbReference type="PANTHER" id="PTHR45436:SF5">
    <property type="entry name" value="SENSOR HISTIDINE KINASE TRCS"/>
    <property type="match status" value="1"/>
</dbReference>
<evidence type="ECO:0000256" key="3">
    <source>
        <dbReference type="ARBA" id="ARBA00012438"/>
    </source>
</evidence>
<comment type="subcellular location">
    <subcellularLocation>
        <location evidence="2">Membrane</location>
    </subcellularLocation>
</comment>
<sequence length="456" mass="48314">MTRMVLLTSVVAAIMVVIAGLISYPLIRSAEVSQSQNQLSRLADLTAAAIDRGVPDGGRERDQLVPPTLAATLRSEEVQGYLVFEPSGAVPGVAQEEVRELLERGTLSSEGESPEGRVFIEGRSLVSGGAVILEQPVAIAGGSAQVGLLRFLMALFIGLLVAIPIGYFAASRLVRPLRAARDAAYEMKAGSRDVRLEPEGPSEVAEIALALNSLSEALSISERRQREFLLSVSHELRTPLTAVKGYAEALADDVIEPQDVAKTGATVAAEAQRLDRLVSDLLDLARLGAVDFRVNPARVDLGGIGVEAAEVWSTRCEREDVRFEQELPEGPLMTVTDPMRLRQIIDNLSENALRVSPSGSIIVLAMRQVAGGVEVEVRDSGPGLTADDMAIAFEPGALYERYRGVRPVGTGLGLALVGRLAAGLGGYARVTTAPEGGACFTVFLPAVESSVAIDLV</sequence>
<dbReference type="SUPFAM" id="SSF55874">
    <property type="entry name" value="ATPase domain of HSP90 chaperone/DNA topoisomerase II/histidine kinase"/>
    <property type="match status" value="1"/>
</dbReference>
<evidence type="ECO:0000259" key="13">
    <source>
        <dbReference type="PROSITE" id="PS50885"/>
    </source>
</evidence>
<keyword evidence="7" id="KW-0418">Kinase</keyword>
<evidence type="ECO:0000259" key="12">
    <source>
        <dbReference type="PROSITE" id="PS50109"/>
    </source>
</evidence>
<dbReference type="GO" id="GO:0000155">
    <property type="term" value="F:phosphorelay sensor kinase activity"/>
    <property type="evidence" value="ECO:0007669"/>
    <property type="project" value="InterPro"/>
</dbReference>
<keyword evidence="8 11" id="KW-1133">Transmembrane helix</keyword>
<protein>
    <recommendedName>
        <fullName evidence="3">histidine kinase</fullName>
        <ecNumber evidence="3">2.7.13.3</ecNumber>
    </recommendedName>
</protein>
<keyword evidence="10 11" id="KW-0472">Membrane</keyword>
<feature type="transmembrane region" description="Helical" evidence="11">
    <location>
        <begin position="6"/>
        <end position="27"/>
    </location>
</feature>
<keyword evidence="4" id="KW-0597">Phosphoprotein</keyword>
<dbReference type="InterPro" id="IPR003660">
    <property type="entry name" value="HAMP_dom"/>
</dbReference>
<feature type="domain" description="HAMP" evidence="13">
    <location>
        <begin position="171"/>
        <end position="223"/>
    </location>
</feature>
<dbReference type="InterPro" id="IPR004358">
    <property type="entry name" value="Sig_transdc_His_kin-like_C"/>
</dbReference>
<dbReference type="PROSITE" id="PS50885">
    <property type="entry name" value="HAMP"/>
    <property type="match status" value="1"/>
</dbReference>
<dbReference type="CDD" id="cd06225">
    <property type="entry name" value="HAMP"/>
    <property type="match status" value="1"/>
</dbReference>
<dbReference type="InterPro" id="IPR036890">
    <property type="entry name" value="HATPase_C_sf"/>
</dbReference>
<feature type="transmembrane region" description="Helical" evidence="11">
    <location>
        <begin position="151"/>
        <end position="170"/>
    </location>
</feature>